<proteinExistence type="predicted"/>
<dbReference type="InterPro" id="IPR018972">
    <property type="entry name" value="Sas10_C_dom"/>
</dbReference>
<reference evidence="5" key="1">
    <citation type="submission" date="2011-02" db="EMBL/GenBank/DDBJ databases">
        <title>The Genome Sequence of Capsaspora owczarzaki ATCC 30864.</title>
        <authorList>
            <person name="Russ C."/>
            <person name="Cuomo C."/>
            <person name="Burger G."/>
            <person name="Gray M.W."/>
            <person name="Holland P.W.H."/>
            <person name="King N."/>
            <person name="Lang F.B.F."/>
            <person name="Roger A.J."/>
            <person name="Ruiz-Trillo I."/>
            <person name="Young S.K."/>
            <person name="Zeng Q."/>
            <person name="Gargeya S."/>
            <person name="Alvarado L."/>
            <person name="Berlin A."/>
            <person name="Chapman S.B."/>
            <person name="Chen Z."/>
            <person name="Freedman E."/>
            <person name="Gellesch M."/>
            <person name="Goldberg J."/>
            <person name="Griggs A."/>
            <person name="Gujja S."/>
            <person name="Heilman E."/>
            <person name="Heiman D."/>
            <person name="Howarth C."/>
            <person name="Mehta T."/>
            <person name="Neiman D."/>
            <person name="Pearson M."/>
            <person name="Roberts A."/>
            <person name="Saif S."/>
            <person name="Shea T."/>
            <person name="Shenoy N."/>
            <person name="Sisk P."/>
            <person name="Stolte C."/>
            <person name="Sykes S."/>
            <person name="White J."/>
            <person name="Yandava C."/>
            <person name="Haas B."/>
            <person name="Nusbaum C."/>
            <person name="Birren B."/>
        </authorList>
    </citation>
    <scope>NUCLEOTIDE SEQUENCE</scope>
    <source>
        <strain evidence="5">ATCC 30864</strain>
    </source>
</reference>
<dbReference type="OrthoDB" id="203440at2759"/>
<dbReference type="PhylomeDB" id="A0A0D2VUV2"/>
<dbReference type="eggNOG" id="KOG3118">
    <property type="taxonomic scope" value="Eukaryota"/>
</dbReference>
<feature type="compositionally biased region" description="Low complexity" evidence="2">
    <location>
        <begin position="118"/>
        <end position="127"/>
    </location>
</feature>
<feature type="compositionally biased region" description="Acidic residues" evidence="2">
    <location>
        <begin position="85"/>
        <end position="96"/>
    </location>
</feature>
<feature type="region of interest" description="Disordered" evidence="2">
    <location>
        <begin position="233"/>
        <end position="253"/>
    </location>
</feature>
<evidence type="ECO:0000313" key="5">
    <source>
        <dbReference type="Proteomes" id="UP000008743"/>
    </source>
</evidence>
<feature type="region of interest" description="Disordered" evidence="2">
    <location>
        <begin position="1"/>
        <end position="210"/>
    </location>
</feature>
<dbReference type="InterPro" id="IPR007146">
    <property type="entry name" value="Sas10/Utp3/C1D"/>
</dbReference>
<dbReference type="RefSeq" id="XP_004346311.2">
    <property type="nucleotide sequence ID" value="XM_004346261.2"/>
</dbReference>
<sequence length="740" mass="81829">MVKSKGTYNATGRRLTETAASKKSGSTTAAGLSSDNGVRSNVRASRAAASSEDTIDLRDTVDRFHNRKHGSMLAGRSVQARDALDSDGGDEDEGEDLMGGSTRRHMAAAGARGGASGRRGAAAYDQGDMSDDDDEQYEEALGLGLDDEDDDDEDDEDEDDDVDEDDAATNAVGGWGSKRRDYYNADDAEEQAEDSEDEENMERDEEQEALRLQRQQAALLDEDAMDVDDSLGARARQQASGATTASSKKPLKASAASKKAADSALLASGEDVAIEAVARDISKLSQTEKLELIVKDSPELLELLSDFKLKIGTVVSQIQPLIEKTRRGEFATSSGVSYLEVKLHILLSYCIDICFYLLLKAEGKPVKDHPVIEHLVHLRTTLERLRPLDSKLKYQIDKLVKAAATGTQNSADPLRFKANPAALLADGAEEERGGSKSLRGKRNADASDEEDEAEVAKYVAPKLSAVAFDDDSASQRKQTREDKLRRKALKSSLLRDIQEEFSDRPREVRDTAGFGGRDILPDEDQEEERRRFEESHFVRLTTKKGSGQKRRLPNALDEIVDFGDINGLERFGRNAAGNDDEDDDAELRKVFKKSSIRDKLNELRNNRDDATEVGRSSKRARVQDEEIEEDDYYKEIEAKTLREKDRKAATKAAHGLMAQDDGEEETEGKRAITYQISKNKGLTPKRRKEVRNPRVKHRVSYERALVKRKSQTPSVQTESKRYGGESTGIRSTLARSVKLG</sequence>
<dbReference type="Proteomes" id="UP000008743">
    <property type="component" value="Unassembled WGS sequence"/>
</dbReference>
<feature type="region of interest" description="Disordered" evidence="2">
    <location>
        <begin position="425"/>
        <end position="454"/>
    </location>
</feature>
<dbReference type="Pfam" id="PF04000">
    <property type="entry name" value="Sas10_Utp3"/>
    <property type="match status" value="1"/>
</dbReference>
<feature type="compositionally biased region" description="Low complexity" evidence="2">
    <location>
        <begin position="38"/>
        <end position="51"/>
    </location>
</feature>
<dbReference type="Pfam" id="PF09368">
    <property type="entry name" value="Sas10"/>
    <property type="match status" value="1"/>
</dbReference>
<dbReference type="FunCoup" id="A0A0D2VUV2">
    <property type="interactions" value="123"/>
</dbReference>
<feature type="region of interest" description="Disordered" evidence="2">
    <location>
        <begin position="598"/>
        <end position="626"/>
    </location>
</feature>
<dbReference type="PANTHER" id="PTHR13237">
    <property type="entry name" value="SOMETHING ABOUT SILENCING PROTEIN 10-RELATED"/>
    <property type="match status" value="1"/>
</dbReference>
<feature type="compositionally biased region" description="Acidic residues" evidence="2">
    <location>
        <begin position="145"/>
        <end position="167"/>
    </location>
</feature>
<dbReference type="GO" id="GO:0032040">
    <property type="term" value="C:small-subunit processome"/>
    <property type="evidence" value="ECO:0007669"/>
    <property type="project" value="TreeGrafter"/>
</dbReference>
<feature type="compositionally biased region" description="Basic and acidic residues" evidence="2">
    <location>
        <begin position="598"/>
        <end position="612"/>
    </location>
</feature>
<name>A0A0D2VUV2_CAPO3</name>
<feature type="compositionally biased region" description="Acidic residues" evidence="2">
    <location>
        <begin position="128"/>
        <end position="138"/>
    </location>
</feature>
<protein>
    <recommendedName>
        <fullName evidence="3">Sas10 C-terminal domain-containing protein</fullName>
    </recommendedName>
</protein>
<evidence type="ECO:0000256" key="1">
    <source>
        <dbReference type="ARBA" id="ARBA00022553"/>
    </source>
</evidence>
<dbReference type="PANTHER" id="PTHR13237:SF9">
    <property type="entry name" value="NEUROGUIDIN"/>
    <property type="match status" value="1"/>
</dbReference>
<feature type="domain" description="Sas10 C-terminal" evidence="3">
    <location>
        <begin position="667"/>
        <end position="739"/>
    </location>
</feature>
<keyword evidence="5" id="KW-1185">Reference proteome</keyword>
<accession>A0A0D2VUV2</accession>
<feature type="region of interest" description="Disordered" evidence="2">
    <location>
        <begin position="502"/>
        <end position="534"/>
    </location>
</feature>
<evidence type="ECO:0000256" key="2">
    <source>
        <dbReference type="SAM" id="MobiDB-lite"/>
    </source>
</evidence>
<organism evidence="4 5">
    <name type="scientific">Capsaspora owczarzaki (strain ATCC 30864)</name>
    <dbReference type="NCBI Taxonomy" id="595528"/>
    <lineage>
        <taxon>Eukaryota</taxon>
        <taxon>Filasterea</taxon>
        <taxon>Capsaspora</taxon>
    </lineage>
</organism>
<keyword evidence="1" id="KW-0597">Phosphoprotein</keyword>
<evidence type="ECO:0000313" key="4">
    <source>
        <dbReference type="EMBL" id="KJE95157.1"/>
    </source>
</evidence>
<dbReference type="STRING" id="595528.A0A0D2VUV2"/>
<gene>
    <name evidence="4" type="ORF">CAOG_005638</name>
</gene>
<dbReference type="eggNOG" id="KOG3117">
    <property type="taxonomic scope" value="Eukaryota"/>
</dbReference>
<feature type="compositionally biased region" description="Low complexity" evidence="2">
    <location>
        <begin position="18"/>
        <end position="31"/>
    </location>
</feature>
<dbReference type="AlphaFoldDB" id="A0A0D2VUV2"/>
<dbReference type="EMBL" id="KE346368">
    <property type="protein sequence ID" value="KJE95157.1"/>
    <property type="molecule type" value="Genomic_DNA"/>
</dbReference>
<feature type="compositionally biased region" description="Polar residues" evidence="2">
    <location>
        <begin position="1"/>
        <end position="10"/>
    </location>
</feature>
<feature type="region of interest" description="Disordered" evidence="2">
    <location>
        <begin position="652"/>
        <end position="740"/>
    </location>
</feature>
<feature type="compositionally biased region" description="Acidic residues" evidence="2">
    <location>
        <begin position="184"/>
        <end position="207"/>
    </location>
</feature>
<dbReference type="InParanoid" id="A0A0D2VUV2"/>
<dbReference type="GO" id="GO:0000462">
    <property type="term" value="P:maturation of SSU-rRNA from tricistronic rRNA transcript (SSU-rRNA, 5.8S rRNA, LSU-rRNA)"/>
    <property type="evidence" value="ECO:0007669"/>
    <property type="project" value="TreeGrafter"/>
</dbReference>
<evidence type="ECO:0000259" key="3">
    <source>
        <dbReference type="Pfam" id="PF09368"/>
    </source>
</evidence>
<feature type="compositionally biased region" description="Basic and acidic residues" evidence="2">
    <location>
        <begin position="55"/>
        <end position="64"/>
    </location>
</feature>
<feature type="compositionally biased region" description="Basic residues" evidence="2">
    <location>
        <begin position="683"/>
        <end position="698"/>
    </location>
</feature>